<accession>A0A0M9VT14</accession>
<reference evidence="2 3" key="1">
    <citation type="submission" date="2015-07" db="EMBL/GenBank/DDBJ databases">
        <title>The genome of the fungus Escovopsis weberi, a specialized disease agent of ant agriculture.</title>
        <authorList>
            <person name="de Man T.J."/>
            <person name="Stajich J.E."/>
            <person name="Kubicek C.P."/>
            <person name="Chenthamara K."/>
            <person name="Atanasova L."/>
            <person name="Druzhinina I.S."/>
            <person name="Birnbaum S."/>
            <person name="Barribeau S.M."/>
            <person name="Teiling C."/>
            <person name="Suen G."/>
            <person name="Currie C."/>
            <person name="Gerardo N.M."/>
        </authorList>
    </citation>
    <scope>NUCLEOTIDE SEQUENCE [LARGE SCALE GENOMIC DNA]</scope>
</reference>
<dbReference type="EMBL" id="LGSR01000022">
    <property type="protein sequence ID" value="KOS18182.1"/>
    <property type="molecule type" value="Genomic_DNA"/>
</dbReference>
<comment type="caution">
    <text evidence="2">The sequence shown here is derived from an EMBL/GenBank/DDBJ whole genome shotgun (WGS) entry which is preliminary data.</text>
</comment>
<name>A0A0M9VT14_ESCWE</name>
<feature type="region of interest" description="Disordered" evidence="1">
    <location>
        <begin position="194"/>
        <end position="222"/>
    </location>
</feature>
<evidence type="ECO:0000313" key="2">
    <source>
        <dbReference type="EMBL" id="KOS18182.1"/>
    </source>
</evidence>
<proteinExistence type="predicted"/>
<evidence type="ECO:0000313" key="3">
    <source>
        <dbReference type="Proteomes" id="UP000053831"/>
    </source>
</evidence>
<gene>
    <name evidence="2" type="ORF">ESCO_002849</name>
</gene>
<evidence type="ECO:0008006" key="4">
    <source>
        <dbReference type="Google" id="ProtNLM"/>
    </source>
</evidence>
<evidence type="ECO:0000256" key="1">
    <source>
        <dbReference type="SAM" id="MobiDB-lite"/>
    </source>
</evidence>
<dbReference type="STRING" id="150374.A0A0M9VT14"/>
<feature type="compositionally biased region" description="Low complexity" evidence="1">
    <location>
        <begin position="194"/>
        <end position="213"/>
    </location>
</feature>
<dbReference type="OrthoDB" id="3363286at2759"/>
<protein>
    <recommendedName>
        <fullName evidence="4">Esterase-like protein</fullName>
    </recommendedName>
</protein>
<keyword evidence="3" id="KW-1185">Reference proteome</keyword>
<organism evidence="2 3">
    <name type="scientific">Escovopsis weberi</name>
    <dbReference type="NCBI Taxonomy" id="150374"/>
    <lineage>
        <taxon>Eukaryota</taxon>
        <taxon>Fungi</taxon>
        <taxon>Dikarya</taxon>
        <taxon>Ascomycota</taxon>
        <taxon>Pezizomycotina</taxon>
        <taxon>Sordariomycetes</taxon>
        <taxon>Hypocreomycetidae</taxon>
        <taxon>Hypocreales</taxon>
        <taxon>Hypocreaceae</taxon>
        <taxon>Escovopsis</taxon>
    </lineage>
</organism>
<sequence>MNRNTALRLTRSSAPKVARQPRRWASYDRASLTHDALLEKVEAGLGEDGDGRPLKIDADAKTVSTAAGRLPISPLFDPAWMKARRRVQKAEPGPRLGRFRLKLANNPFARALVTPLRKCANTGATLPRYFLQDFELVKHPETGKGWWAPGPLSFDFMQPTKRPDEAQLDEARLDEARLDEAQAAEAPPAPEMTQAMAAVTAQAQAQEGASSETAGEKRPHRAPVTTYTLSKKAVVGAIGGPNRKFFAMMTGIRTGMAMGAETRDTVWRPDMGDILLRMMRREAVDALITRTTREHGPEERFVEACARWEDVAGVKLRGCVLWLPGAAGGGGGDGSRDAVAGSGSGSGRGYATLDVPGAKYGRKMPVYDLGWLLGEEETRRLREAAAVFRDNEILVMKQWPSISAMRLHLLLWRLQGYLVESPPRPRMGSKQGREGR</sequence>
<dbReference type="AlphaFoldDB" id="A0A0M9VT14"/>
<dbReference type="Proteomes" id="UP000053831">
    <property type="component" value="Unassembled WGS sequence"/>
</dbReference>